<dbReference type="OrthoDB" id="418242at2759"/>
<keyword evidence="2" id="KW-1185">Reference proteome</keyword>
<protein>
    <submittedName>
        <fullName evidence="1">Uncharacterized protein</fullName>
    </submittedName>
</protein>
<dbReference type="AlphaFoldDB" id="A0A0Q9WWB8"/>
<gene>
    <name evidence="1" type="primary">Dwil\GK27305</name>
    <name evidence="1" type="ORF">Dwil_GK27305</name>
</gene>
<sequence>MDNCKALSTPVDVAQSLSADIGPKSEADIEDMKKVPYLEAIGCLLYAAQNTRPGKSSAVNMLSRFSSNPEMVHWTAVKLTNDLPAVTIQENSNYMMNEASKERGICQSTYNIDAVHHQHNRQQKNVDQTLSVATLDEQPVNKGSKINLEQKPQVIKHPGPHQHPIGMENSQHAHARQGEIDVLNCNKQPYQEQYQSCTKYYDSLKVEAICHLPQHQAQSRCIFAPNHLEEGRAAHTQQPTSSTATLTIQGSFQNVLNLHRQQNAAAFSAQQQDSERPQTQYTKHQLPVQLSTVTVSTSLAINRHTDSAHDFHQSAATSASTSSSGKSQVRVCINRLNVEDARLMQQSIEKFVQKSPELAKNMGLLQEHQRPNEISKFSHSSKDIEETRRFLCTDEPRKNAKTSVDMFTVIKADEKRTCTKRKVAVSLGDIPPEQIFSKPKLRRVERIMPLTTTKCTKEEVTRSQTYQQFMRNMEQIIELLDDTESPNFDSALKSLLLE</sequence>
<dbReference type="STRING" id="7260.A0A0Q9WWB8"/>
<accession>A0A0Q9WWB8</accession>
<proteinExistence type="predicted"/>
<reference evidence="1 2" key="1">
    <citation type="journal article" date="2007" name="Nature">
        <title>Evolution of genes and genomes on the Drosophila phylogeny.</title>
        <authorList>
            <consortium name="Drosophila 12 Genomes Consortium"/>
            <person name="Clark A.G."/>
            <person name="Eisen M.B."/>
            <person name="Smith D.R."/>
            <person name="Bergman C.M."/>
            <person name="Oliver B."/>
            <person name="Markow T.A."/>
            <person name="Kaufman T.C."/>
            <person name="Kellis M."/>
            <person name="Gelbart W."/>
            <person name="Iyer V.N."/>
            <person name="Pollard D.A."/>
            <person name="Sackton T.B."/>
            <person name="Larracuente A.M."/>
            <person name="Singh N.D."/>
            <person name="Abad J.P."/>
            <person name="Abt D.N."/>
            <person name="Adryan B."/>
            <person name="Aguade M."/>
            <person name="Akashi H."/>
            <person name="Anderson W.W."/>
            <person name="Aquadro C.F."/>
            <person name="Ardell D.H."/>
            <person name="Arguello R."/>
            <person name="Artieri C.G."/>
            <person name="Barbash D.A."/>
            <person name="Barker D."/>
            <person name="Barsanti P."/>
            <person name="Batterham P."/>
            <person name="Batzoglou S."/>
            <person name="Begun D."/>
            <person name="Bhutkar A."/>
            <person name="Blanco E."/>
            <person name="Bosak S.A."/>
            <person name="Bradley R.K."/>
            <person name="Brand A.D."/>
            <person name="Brent M.R."/>
            <person name="Brooks A.N."/>
            <person name="Brown R.H."/>
            <person name="Butlin R.K."/>
            <person name="Caggese C."/>
            <person name="Calvi B.R."/>
            <person name="Bernardo de Carvalho A."/>
            <person name="Caspi A."/>
            <person name="Castrezana S."/>
            <person name="Celniker S.E."/>
            <person name="Chang J.L."/>
            <person name="Chapple C."/>
            <person name="Chatterji S."/>
            <person name="Chinwalla A."/>
            <person name="Civetta A."/>
            <person name="Clifton S.W."/>
            <person name="Comeron J.M."/>
            <person name="Costello J.C."/>
            <person name="Coyne J.A."/>
            <person name="Daub J."/>
            <person name="David R.G."/>
            <person name="Delcher A.L."/>
            <person name="Delehaunty K."/>
            <person name="Do C.B."/>
            <person name="Ebling H."/>
            <person name="Edwards K."/>
            <person name="Eickbush T."/>
            <person name="Evans J.D."/>
            <person name="Filipski A."/>
            <person name="Findeiss S."/>
            <person name="Freyhult E."/>
            <person name="Fulton L."/>
            <person name="Fulton R."/>
            <person name="Garcia A.C."/>
            <person name="Gardiner A."/>
            <person name="Garfield D.A."/>
            <person name="Garvin B.E."/>
            <person name="Gibson G."/>
            <person name="Gilbert D."/>
            <person name="Gnerre S."/>
            <person name="Godfrey J."/>
            <person name="Good R."/>
            <person name="Gotea V."/>
            <person name="Gravely B."/>
            <person name="Greenberg A.J."/>
            <person name="Griffiths-Jones S."/>
            <person name="Gross S."/>
            <person name="Guigo R."/>
            <person name="Gustafson E.A."/>
            <person name="Haerty W."/>
            <person name="Hahn M.W."/>
            <person name="Halligan D.L."/>
            <person name="Halpern A.L."/>
            <person name="Halter G.M."/>
            <person name="Han M.V."/>
            <person name="Heger A."/>
            <person name="Hillier L."/>
            <person name="Hinrichs A.S."/>
            <person name="Holmes I."/>
            <person name="Hoskins R.A."/>
            <person name="Hubisz M.J."/>
            <person name="Hultmark D."/>
            <person name="Huntley M.A."/>
            <person name="Jaffe D.B."/>
            <person name="Jagadeeshan S."/>
            <person name="Jeck W.R."/>
            <person name="Johnson J."/>
            <person name="Jones C.D."/>
            <person name="Jordan W.C."/>
            <person name="Karpen G.H."/>
            <person name="Kataoka E."/>
            <person name="Keightley P.D."/>
            <person name="Kheradpour P."/>
            <person name="Kirkness E.F."/>
            <person name="Koerich L.B."/>
            <person name="Kristiansen K."/>
            <person name="Kudrna D."/>
            <person name="Kulathinal R.J."/>
            <person name="Kumar S."/>
            <person name="Kwok R."/>
            <person name="Lander E."/>
            <person name="Langley C.H."/>
            <person name="Lapoint R."/>
            <person name="Lazzaro B.P."/>
            <person name="Lee S.J."/>
            <person name="Levesque L."/>
            <person name="Li R."/>
            <person name="Lin C.F."/>
            <person name="Lin M.F."/>
            <person name="Lindblad-Toh K."/>
            <person name="Llopart A."/>
            <person name="Long M."/>
            <person name="Low L."/>
            <person name="Lozovsky E."/>
            <person name="Lu J."/>
            <person name="Luo M."/>
            <person name="Machado C.A."/>
            <person name="Makalowski W."/>
            <person name="Marzo M."/>
            <person name="Matsuda M."/>
            <person name="Matzkin L."/>
            <person name="McAllister B."/>
            <person name="McBride C.S."/>
            <person name="McKernan B."/>
            <person name="McKernan K."/>
            <person name="Mendez-Lago M."/>
            <person name="Minx P."/>
            <person name="Mollenhauer M.U."/>
            <person name="Montooth K."/>
            <person name="Mount S.M."/>
            <person name="Mu X."/>
            <person name="Myers E."/>
            <person name="Negre B."/>
            <person name="Newfeld S."/>
            <person name="Nielsen R."/>
            <person name="Noor M.A."/>
            <person name="O'Grady P."/>
            <person name="Pachter L."/>
            <person name="Papaceit M."/>
            <person name="Parisi M.J."/>
            <person name="Parisi M."/>
            <person name="Parts L."/>
            <person name="Pedersen J.S."/>
            <person name="Pesole G."/>
            <person name="Phillippy A.M."/>
            <person name="Ponting C.P."/>
            <person name="Pop M."/>
            <person name="Porcelli D."/>
            <person name="Powell J.R."/>
            <person name="Prohaska S."/>
            <person name="Pruitt K."/>
            <person name="Puig M."/>
            <person name="Quesneville H."/>
            <person name="Ram K.R."/>
            <person name="Rand D."/>
            <person name="Rasmussen M.D."/>
            <person name="Reed L.K."/>
            <person name="Reenan R."/>
            <person name="Reily A."/>
            <person name="Remington K.A."/>
            <person name="Rieger T.T."/>
            <person name="Ritchie M.G."/>
            <person name="Robin C."/>
            <person name="Rogers Y.H."/>
            <person name="Rohde C."/>
            <person name="Rozas J."/>
            <person name="Rubenfield M.J."/>
            <person name="Ruiz A."/>
            <person name="Russo S."/>
            <person name="Salzberg S.L."/>
            <person name="Sanchez-Gracia A."/>
            <person name="Saranga D.J."/>
            <person name="Sato H."/>
            <person name="Schaeffer S.W."/>
            <person name="Schatz M.C."/>
            <person name="Schlenke T."/>
            <person name="Schwartz R."/>
            <person name="Segarra C."/>
            <person name="Singh R.S."/>
            <person name="Sirot L."/>
            <person name="Sirota M."/>
            <person name="Sisneros N.B."/>
            <person name="Smith C.D."/>
            <person name="Smith T.F."/>
            <person name="Spieth J."/>
            <person name="Stage D.E."/>
            <person name="Stark A."/>
            <person name="Stephan W."/>
            <person name="Strausberg R.L."/>
            <person name="Strempel S."/>
            <person name="Sturgill D."/>
            <person name="Sutton G."/>
            <person name="Sutton G.G."/>
            <person name="Tao W."/>
            <person name="Teichmann S."/>
            <person name="Tobari Y.N."/>
            <person name="Tomimura Y."/>
            <person name="Tsolas J.M."/>
            <person name="Valente V.L."/>
            <person name="Venter E."/>
            <person name="Venter J.C."/>
            <person name="Vicario S."/>
            <person name="Vieira F.G."/>
            <person name="Vilella A.J."/>
            <person name="Villasante A."/>
            <person name="Walenz B."/>
            <person name="Wang J."/>
            <person name="Wasserman M."/>
            <person name="Watts T."/>
            <person name="Wilson D."/>
            <person name="Wilson R.K."/>
            <person name="Wing R.A."/>
            <person name="Wolfner M.F."/>
            <person name="Wong A."/>
            <person name="Wong G.K."/>
            <person name="Wu C.I."/>
            <person name="Wu G."/>
            <person name="Yamamoto D."/>
            <person name="Yang H.P."/>
            <person name="Yang S.P."/>
            <person name="Yorke J.A."/>
            <person name="Yoshida K."/>
            <person name="Zdobnov E."/>
            <person name="Zhang P."/>
            <person name="Zhang Y."/>
            <person name="Zimin A.V."/>
            <person name="Baldwin J."/>
            <person name="Abdouelleil A."/>
            <person name="Abdulkadir J."/>
            <person name="Abebe A."/>
            <person name="Abera B."/>
            <person name="Abreu J."/>
            <person name="Acer S.C."/>
            <person name="Aftuck L."/>
            <person name="Alexander A."/>
            <person name="An P."/>
            <person name="Anderson E."/>
            <person name="Anderson S."/>
            <person name="Arachi H."/>
            <person name="Azer M."/>
            <person name="Bachantsang P."/>
            <person name="Barry A."/>
            <person name="Bayul T."/>
            <person name="Berlin A."/>
            <person name="Bessette D."/>
            <person name="Bloom T."/>
            <person name="Blye J."/>
            <person name="Boguslavskiy L."/>
            <person name="Bonnet C."/>
            <person name="Boukhgalter B."/>
            <person name="Bourzgui I."/>
            <person name="Brown A."/>
            <person name="Cahill P."/>
            <person name="Channer S."/>
            <person name="Cheshatsang Y."/>
            <person name="Chuda L."/>
            <person name="Citroen M."/>
            <person name="Collymore A."/>
            <person name="Cooke P."/>
            <person name="Costello M."/>
            <person name="D'Aco K."/>
            <person name="Daza R."/>
            <person name="De Haan G."/>
            <person name="DeGray S."/>
            <person name="DeMaso C."/>
            <person name="Dhargay N."/>
            <person name="Dooley K."/>
            <person name="Dooley E."/>
            <person name="Doricent M."/>
            <person name="Dorje P."/>
            <person name="Dorjee K."/>
            <person name="Dupes A."/>
            <person name="Elong R."/>
            <person name="Falk J."/>
            <person name="Farina A."/>
            <person name="Faro S."/>
            <person name="Ferguson D."/>
            <person name="Fisher S."/>
            <person name="Foley C.D."/>
            <person name="Franke A."/>
            <person name="Friedrich D."/>
            <person name="Gadbois L."/>
            <person name="Gearin G."/>
            <person name="Gearin C.R."/>
            <person name="Giannoukos G."/>
            <person name="Goode T."/>
            <person name="Graham J."/>
            <person name="Grandbois E."/>
            <person name="Grewal S."/>
            <person name="Gyaltsen K."/>
            <person name="Hafez N."/>
            <person name="Hagos B."/>
            <person name="Hall J."/>
            <person name="Henson C."/>
            <person name="Hollinger A."/>
            <person name="Honan T."/>
            <person name="Huard M.D."/>
            <person name="Hughes L."/>
            <person name="Hurhula B."/>
            <person name="Husby M.E."/>
            <person name="Kamat A."/>
            <person name="Kanga B."/>
            <person name="Kashin S."/>
            <person name="Khazanovich D."/>
            <person name="Kisner P."/>
            <person name="Lance K."/>
            <person name="Lara M."/>
            <person name="Lee W."/>
            <person name="Lennon N."/>
            <person name="Letendre F."/>
            <person name="LeVine R."/>
            <person name="Lipovsky A."/>
            <person name="Liu X."/>
            <person name="Liu J."/>
            <person name="Liu S."/>
            <person name="Lokyitsang T."/>
            <person name="Lokyitsang Y."/>
            <person name="Lubonja R."/>
            <person name="Lui A."/>
            <person name="MacDonald P."/>
            <person name="Magnisalis V."/>
            <person name="Maru K."/>
            <person name="Matthews C."/>
            <person name="McCusker W."/>
            <person name="McDonough S."/>
            <person name="Mehta T."/>
            <person name="Meldrim J."/>
            <person name="Meneus L."/>
            <person name="Mihai O."/>
            <person name="Mihalev A."/>
            <person name="Mihova T."/>
            <person name="Mittelman R."/>
            <person name="Mlenga V."/>
            <person name="Montmayeur A."/>
            <person name="Mulrain L."/>
            <person name="Navidi A."/>
            <person name="Naylor J."/>
            <person name="Negash T."/>
            <person name="Nguyen T."/>
            <person name="Nguyen N."/>
            <person name="Nicol R."/>
            <person name="Norbu C."/>
            <person name="Norbu N."/>
            <person name="Novod N."/>
            <person name="O'Neill B."/>
            <person name="Osman S."/>
            <person name="Markiewicz E."/>
            <person name="Oyono O.L."/>
            <person name="Patti C."/>
            <person name="Phunkhang P."/>
            <person name="Pierre F."/>
            <person name="Priest M."/>
            <person name="Raghuraman S."/>
            <person name="Rege F."/>
            <person name="Reyes R."/>
            <person name="Rise C."/>
            <person name="Rogov P."/>
            <person name="Ross K."/>
            <person name="Ryan E."/>
            <person name="Settipalli S."/>
            <person name="Shea T."/>
            <person name="Sherpa N."/>
            <person name="Shi L."/>
            <person name="Shih D."/>
            <person name="Sparrow T."/>
            <person name="Spaulding J."/>
            <person name="Stalker J."/>
            <person name="Stange-Thomann N."/>
            <person name="Stavropoulos S."/>
            <person name="Stone C."/>
            <person name="Strader C."/>
            <person name="Tesfaye S."/>
            <person name="Thomson T."/>
            <person name="Thoulutsang Y."/>
            <person name="Thoulutsang D."/>
            <person name="Topham K."/>
            <person name="Topping I."/>
            <person name="Tsamla T."/>
            <person name="Vassiliev H."/>
            <person name="Vo A."/>
            <person name="Wangchuk T."/>
            <person name="Wangdi T."/>
            <person name="Weiand M."/>
            <person name="Wilkinson J."/>
            <person name="Wilson A."/>
            <person name="Yadav S."/>
            <person name="Young G."/>
            <person name="Yu Q."/>
            <person name="Zembek L."/>
            <person name="Zhong D."/>
            <person name="Zimmer A."/>
            <person name="Zwirko Z."/>
            <person name="Jaffe D.B."/>
            <person name="Alvarez P."/>
            <person name="Brockman W."/>
            <person name="Butler J."/>
            <person name="Chin C."/>
            <person name="Gnerre S."/>
            <person name="Grabherr M."/>
            <person name="Kleber M."/>
            <person name="Mauceli E."/>
            <person name="MacCallum I."/>
        </authorList>
    </citation>
    <scope>NUCLEOTIDE SEQUENCE [LARGE SCALE GENOMIC DNA]</scope>
    <source>
        <strain evidence="2">Tucson 14030-0811.24</strain>
    </source>
</reference>
<evidence type="ECO:0000313" key="2">
    <source>
        <dbReference type="Proteomes" id="UP000007798"/>
    </source>
</evidence>
<evidence type="ECO:0000313" key="1">
    <source>
        <dbReference type="EMBL" id="KRG00399.1"/>
    </source>
</evidence>
<organism evidence="1 2">
    <name type="scientific">Drosophila willistoni</name>
    <name type="common">Fruit fly</name>
    <dbReference type="NCBI Taxonomy" id="7260"/>
    <lineage>
        <taxon>Eukaryota</taxon>
        <taxon>Metazoa</taxon>
        <taxon>Ecdysozoa</taxon>
        <taxon>Arthropoda</taxon>
        <taxon>Hexapoda</taxon>
        <taxon>Insecta</taxon>
        <taxon>Pterygota</taxon>
        <taxon>Neoptera</taxon>
        <taxon>Endopterygota</taxon>
        <taxon>Diptera</taxon>
        <taxon>Brachycera</taxon>
        <taxon>Muscomorpha</taxon>
        <taxon>Ephydroidea</taxon>
        <taxon>Drosophilidae</taxon>
        <taxon>Drosophila</taxon>
        <taxon>Sophophora</taxon>
    </lineage>
</organism>
<dbReference type="InParanoid" id="A0A0Q9WWB8"/>
<dbReference type="Proteomes" id="UP000007798">
    <property type="component" value="Unassembled WGS sequence"/>
</dbReference>
<dbReference type="EMBL" id="CH964294">
    <property type="protein sequence ID" value="KRG00399.1"/>
    <property type="molecule type" value="Genomic_DNA"/>
</dbReference>
<name>A0A0Q9WWB8_DROWI</name>